<dbReference type="Pfam" id="PF00005">
    <property type="entry name" value="ABC_tran"/>
    <property type="match status" value="2"/>
</dbReference>
<dbReference type="OrthoDB" id="2986442at2"/>
<evidence type="ECO:0000256" key="1">
    <source>
        <dbReference type="ARBA" id="ARBA00004202"/>
    </source>
</evidence>
<dbReference type="InterPro" id="IPR027417">
    <property type="entry name" value="P-loop_NTPase"/>
</dbReference>
<evidence type="ECO:0000256" key="2">
    <source>
        <dbReference type="ARBA" id="ARBA00005417"/>
    </source>
</evidence>
<comment type="similarity">
    <text evidence="2">Belongs to the ABC transporter superfamily.</text>
</comment>
<comment type="subcellular location">
    <subcellularLocation>
        <location evidence="1">Cell membrane</location>
        <topology evidence="1">Peripheral membrane protein</topology>
    </subcellularLocation>
</comment>
<gene>
    <name evidence="9" type="ORF">AC529_00390</name>
</gene>
<feature type="domain" description="ABC transporter" evidence="8">
    <location>
        <begin position="21"/>
        <end position="270"/>
    </location>
</feature>
<evidence type="ECO:0000256" key="5">
    <source>
        <dbReference type="ARBA" id="ARBA00022741"/>
    </source>
</evidence>
<dbReference type="Pfam" id="PF08352">
    <property type="entry name" value="oligo_HPY"/>
    <property type="match status" value="2"/>
</dbReference>
<dbReference type="STRING" id="665004.AC529_00390"/>
<organism evidence="9 10">
    <name type="scientific">Thermobifida cellulosilytica TB100</name>
    <dbReference type="NCBI Taxonomy" id="665004"/>
    <lineage>
        <taxon>Bacteria</taxon>
        <taxon>Bacillati</taxon>
        <taxon>Actinomycetota</taxon>
        <taxon>Actinomycetes</taxon>
        <taxon>Streptosporangiales</taxon>
        <taxon>Nocardiopsidaceae</taxon>
        <taxon>Thermobifida</taxon>
    </lineage>
</organism>
<dbReference type="Gene3D" id="3.40.50.300">
    <property type="entry name" value="P-loop containing nucleotide triphosphate hydrolases"/>
    <property type="match status" value="2"/>
</dbReference>
<evidence type="ECO:0000256" key="6">
    <source>
        <dbReference type="ARBA" id="ARBA00022840"/>
    </source>
</evidence>
<dbReference type="CDD" id="cd03257">
    <property type="entry name" value="ABC_NikE_OppD_transporters"/>
    <property type="match status" value="2"/>
</dbReference>
<dbReference type="NCBIfam" id="NF008453">
    <property type="entry name" value="PRK11308.1"/>
    <property type="match status" value="2"/>
</dbReference>
<dbReference type="InterPro" id="IPR013563">
    <property type="entry name" value="Oligopep_ABC_C"/>
</dbReference>
<name>A0A147KMW0_THECS</name>
<dbReference type="Proteomes" id="UP000074382">
    <property type="component" value="Unassembled WGS sequence"/>
</dbReference>
<evidence type="ECO:0000259" key="8">
    <source>
        <dbReference type="PROSITE" id="PS50893"/>
    </source>
</evidence>
<dbReference type="AlphaFoldDB" id="A0A147KMW0"/>
<dbReference type="GO" id="GO:0005524">
    <property type="term" value="F:ATP binding"/>
    <property type="evidence" value="ECO:0007669"/>
    <property type="project" value="UniProtKB-KW"/>
</dbReference>
<dbReference type="GO" id="GO:0015833">
    <property type="term" value="P:peptide transport"/>
    <property type="evidence" value="ECO:0007669"/>
    <property type="project" value="InterPro"/>
</dbReference>
<dbReference type="RefSeq" id="WP_068755426.1">
    <property type="nucleotide sequence ID" value="NZ_KQ950181.1"/>
</dbReference>
<dbReference type="FunFam" id="3.40.50.300:FF:000016">
    <property type="entry name" value="Oligopeptide ABC transporter ATP-binding component"/>
    <property type="match status" value="2"/>
</dbReference>
<dbReference type="PATRIC" id="fig|665004.4.peg.1916"/>
<accession>A0A147KMW0</accession>
<comment type="caution">
    <text evidence="9">The sequence shown here is derived from an EMBL/GenBank/DDBJ whole genome shotgun (WGS) entry which is preliminary data.</text>
</comment>
<feature type="domain" description="ABC transporter" evidence="8">
    <location>
        <begin position="382"/>
        <end position="621"/>
    </location>
</feature>
<keyword evidence="7" id="KW-0472">Membrane</keyword>
<evidence type="ECO:0000313" key="10">
    <source>
        <dbReference type="Proteomes" id="UP000074382"/>
    </source>
</evidence>
<dbReference type="PANTHER" id="PTHR43297">
    <property type="entry name" value="OLIGOPEPTIDE TRANSPORT ATP-BINDING PROTEIN APPD"/>
    <property type="match status" value="1"/>
</dbReference>
<protein>
    <submittedName>
        <fullName evidence="9">Peptide ABC transporter ATPase</fullName>
    </submittedName>
</protein>
<keyword evidence="6" id="KW-0067">ATP-binding</keyword>
<dbReference type="PROSITE" id="PS00211">
    <property type="entry name" value="ABC_TRANSPORTER_1"/>
    <property type="match status" value="2"/>
</dbReference>
<sequence length="716" mass="76860">MTSTNHAENTVSAAAGDGTVLDVADLHVRFPTDGGHLHAVRGVSYRLRRGEALGIVGESGSGKSVAALAVMGLLPRTAQVSGSARLLGQELLGLGDAAISRVRGARIAMVFQDPLTSLNPVHTVGRQIVEAIQAHRDLPRAAARARAVELLRTVGIPQPEQRVDAYPHELSGGMRQRVVIAIAMANDPDVIIADEPTTALDVTVQAQVLEALRAARRATGAALVLITHDLGVVAGHVDRVAVMYAGRIVEAGSVDEVFSTPRMPYTLGLLGSRPRMDAARRSRLVPVPGAPPSLTQQMRGCAFAPRCPLAQPVCRDTDPPPTGQGDGHTAACHFADRLAGVRPEELFPPAPATAAVPLRAAPAAADGAPLLVAEDLVKHFPVRSRGLLRRRSGEVHAVCGVSLELRARRTLALVGESGCGKSTTARLLLNLIPANRGSVRYRGQELTGLSRARMRPLRSRVQIVFQDPFASLDPRMTVFEAVAEPLRIHGRFADGGPRRVHELLRLVGLDPEHADRYPHEFSGGQRQRVGIARALALEPEVLVLDEPVSALDVSVQAGVVNLLEELQERLGLSYLFVSHDLAVVRHVADRVAVMYLGRIVETAPVERLFTAAAHPYTQALVSAVPLPDPRRERSRERIVLAGDVPSPLDPPSGCRFRTRCPTFAALSGEQRSRCVRQAPPLVEQGEGHAAACHYARARNLLRGTSTDLGQEPTQWR</sequence>
<dbReference type="PANTHER" id="PTHR43297:SF2">
    <property type="entry name" value="DIPEPTIDE TRANSPORT ATP-BINDING PROTEIN DPPD"/>
    <property type="match status" value="1"/>
</dbReference>
<dbReference type="SMART" id="SM00382">
    <property type="entry name" value="AAA"/>
    <property type="match status" value="2"/>
</dbReference>
<proteinExistence type="inferred from homology"/>
<dbReference type="NCBIfam" id="NF007739">
    <property type="entry name" value="PRK10419.1"/>
    <property type="match status" value="2"/>
</dbReference>
<dbReference type="PROSITE" id="PS50893">
    <property type="entry name" value="ABC_TRANSPORTER_2"/>
    <property type="match status" value="2"/>
</dbReference>
<keyword evidence="4" id="KW-1003">Cell membrane</keyword>
<evidence type="ECO:0000256" key="4">
    <source>
        <dbReference type="ARBA" id="ARBA00022475"/>
    </source>
</evidence>
<dbReference type="SUPFAM" id="SSF52540">
    <property type="entry name" value="P-loop containing nucleoside triphosphate hydrolases"/>
    <property type="match status" value="2"/>
</dbReference>
<evidence type="ECO:0000256" key="3">
    <source>
        <dbReference type="ARBA" id="ARBA00022448"/>
    </source>
</evidence>
<keyword evidence="5" id="KW-0547">Nucleotide-binding</keyword>
<dbReference type="EMBL" id="LGEM01000003">
    <property type="protein sequence ID" value="KUP98616.1"/>
    <property type="molecule type" value="Genomic_DNA"/>
</dbReference>
<dbReference type="InterPro" id="IPR003439">
    <property type="entry name" value="ABC_transporter-like_ATP-bd"/>
</dbReference>
<dbReference type="InterPro" id="IPR003593">
    <property type="entry name" value="AAA+_ATPase"/>
</dbReference>
<dbReference type="GO" id="GO:0005886">
    <property type="term" value="C:plasma membrane"/>
    <property type="evidence" value="ECO:0007669"/>
    <property type="project" value="UniProtKB-SubCell"/>
</dbReference>
<evidence type="ECO:0000256" key="7">
    <source>
        <dbReference type="ARBA" id="ARBA00023136"/>
    </source>
</evidence>
<dbReference type="NCBIfam" id="TIGR01727">
    <property type="entry name" value="oligo_HPY"/>
    <property type="match status" value="2"/>
</dbReference>
<keyword evidence="10" id="KW-1185">Reference proteome</keyword>
<evidence type="ECO:0000313" key="9">
    <source>
        <dbReference type="EMBL" id="KUP98616.1"/>
    </source>
</evidence>
<reference evidence="10" key="1">
    <citation type="journal article" date="2017" name="Acta Aliment.">
        <title>Plant polysaccharide degrading enzyme system of Thermpbifida cellulosilytica TB100 revealed by de novo genome project data.</title>
        <authorList>
            <person name="Toth A."/>
            <person name="Baka E."/>
            <person name="Luzics S."/>
            <person name="Bata-Vidacs I."/>
            <person name="Nagy I."/>
            <person name="Balint B."/>
            <person name="Herceg R."/>
            <person name="Olasz F."/>
            <person name="Wilk T."/>
            <person name="Nagy T."/>
            <person name="Kriszt B."/>
            <person name="Nagy I."/>
            <person name="Kukolya J."/>
        </authorList>
    </citation>
    <scope>NUCLEOTIDE SEQUENCE [LARGE SCALE GENOMIC DNA]</scope>
    <source>
        <strain evidence="10">TB100</strain>
    </source>
</reference>
<dbReference type="InterPro" id="IPR050388">
    <property type="entry name" value="ABC_Ni/Peptide_Import"/>
</dbReference>
<dbReference type="InterPro" id="IPR017871">
    <property type="entry name" value="ABC_transporter-like_CS"/>
</dbReference>
<dbReference type="GO" id="GO:0016887">
    <property type="term" value="F:ATP hydrolysis activity"/>
    <property type="evidence" value="ECO:0007669"/>
    <property type="project" value="InterPro"/>
</dbReference>
<keyword evidence="3" id="KW-0813">Transport</keyword>